<evidence type="ECO:0000259" key="1">
    <source>
        <dbReference type="PROSITE" id="PS51340"/>
    </source>
</evidence>
<dbReference type="GO" id="GO:0003824">
    <property type="term" value="F:catalytic activity"/>
    <property type="evidence" value="ECO:0007669"/>
    <property type="project" value="InterPro"/>
</dbReference>
<feature type="domain" description="MOSC" evidence="1">
    <location>
        <begin position="44"/>
        <end position="207"/>
    </location>
</feature>
<dbReference type="InterPro" id="IPR052353">
    <property type="entry name" value="Benzoxazolinone_Detox_Enz"/>
</dbReference>
<dbReference type="Gene3D" id="2.40.33.20">
    <property type="entry name" value="PK beta-barrel domain-like"/>
    <property type="match status" value="1"/>
</dbReference>
<dbReference type="GO" id="GO:0030151">
    <property type="term" value="F:molybdenum ion binding"/>
    <property type="evidence" value="ECO:0007669"/>
    <property type="project" value="InterPro"/>
</dbReference>
<dbReference type="AlphaFoldDB" id="A0A813I071"/>
<protein>
    <recommendedName>
        <fullName evidence="1">MOSC domain-containing protein</fullName>
    </recommendedName>
</protein>
<dbReference type="PROSITE" id="PS51340">
    <property type="entry name" value="MOSC"/>
    <property type="match status" value="1"/>
</dbReference>
<dbReference type="Proteomes" id="UP000626109">
    <property type="component" value="Unassembled WGS sequence"/>
</dbReference>
<evidence type="ECO:0000313" key="3">
    <source>
        <dbReference type="Proteomes" id="UP000626109"/>
    </source>
</evidence>
<dbReference type="PANTHER" id="PTHR30212:SF2">
    <property type="entry name" value="PROTEIN YIIM"/>
    <property type="match status" value="1"/>
</dbReference>
<proteinExistence type="predicted"/>
<dbReference type="GO" id="GO:0030170">
    <property type="term" value="F:pyridoxal phosphate binding"/>
    <property type="evidence" value="ECO:0007669"/>
    <property type="project" value="InterPro"/>
</dbReference>
<name>A0A813I071_POLGL</name>
<organism evidence="2 3">
    <name type="scientific">Polarella glacialis</name>
    <name type="common">Dinoflagellate</name>
    <dbReference type="NCBI Taxonomy" id="89957"/>
    <lineage>
        <taxon>Eukaryota</taxon>
        <taxon>Sar</taxon>
        <taxon>Alveolata</taxon>
        <taxon>Dinophyceae</taxon>
        <taxon>Suessiales</taxon>
        <taxon>Suessiaceae</taxon>
        <taxon>Polarella</taxon>
    </lineage>
</organism>
<evidence type="ECO:0000313" key="2">
    <source>
        <dbReference type="EMBL" id="CAE8644210.1"/>
    </source>
</evidence>
<dbReference type="InterPro" id="IPR005302">
    <property type="entry name" value="MoCF_Sase_C"/>
</dbReference>
<dbReference type="Pfam" id="PF03473">
    <property type="entry name" value="MOSC"/>
    <property type="match status" value="1"/>
</dbReference>
<reference evidence="2" key="1">
    <citation type="submission" date="2021-02" db="EMBL/GenBank/DDBJ databases">
        <authorList>
            <person name="Dougan E. K."/>
            <person name="Rhodes N."/>
            <person name="Thang M."/>
            <person name="Chan C."/>
        </authorList>
    </citation>
    <scope>NUCLEOTIDE SEQUENCE</scope>
</reference>
<sequence length="800" mass="86485">MTAAQVPPLKACVSGLFTRRPAQPDLKSGAAIEAGRGIFERRQVPSGQAVGVGPNGLEGSVHLHNSVRWADKGFLKEHASERALLIQTSGNLKALHNAGLSLREALGEASLQPGFWGENLFLESLDLHAGTVCIGDELSCWRAGVELPLRLQVASPRCPCAKVDQMMGKTFTVEGVRANCAGSGHAGFFCRPVTQGDLQEGDIMKLAARTHPTWTIARVSALLYGNPSTAMKYEMRGGRSKSTCMIQYEYLDKPTSSPKDHRTAGIPRGECAATDAELHELASLEELAICEWKEYVFNMLDLPGIGRYRCRGRWNFEVFSGQTLALMGSTMVVAAAATVLIWRRRSTCGPSISLGADGYGVVSDPGPKPTIRIRYGDEEEDDGEAPDIPTDALTAGMMMNSRWYPEVEPPPLPLVLCLLSLWASILPNLEPCWNTLAVGLGGSARKAQGHTACVVVAFDYEGYPAEDLAADPFQCASLLAEGKTHRNTIHVDSSSSVDVTAHANPKETKERSGCGPLASAVADGRRFADLAGASRAEVLEFYDQPGIPGNLAFPRKSRVLQELQRLGEELGPEDELVLFFAGHSTQARSSDGELDNPFEEALCFVQPNGEPDFLSDEEVFLVVSECFHPETRLLLVTQCCHGSGAVVDLSRRELAGRPICCISAVQGQGQRASGGGSASSGSAFALAMLETVQRCVREGETEFSVVHVFNECQAKSENWQEVWQELRFERTEGFDPDTFTWPLMPPRGWQVLKDKDFGIAPREAWQSPFGGSSFDPWSAVPAASSGPVPLAFRRGLNGGA</sequence>
<dbReference type="EMBL" id="CAJNNW010002411">
    <property type="protein sequence ID" value="CAE8644210.1"/>
    <property type="molecule type" value="Genomic_DNA"/>
</dbReference>
<gene>
    <name evidence="2" type="ORF">PGLA2088_LOCUS2851</name>
</gene>
<accession>A0A813I071</accession>
<dbReference type="InterPro" id="IPR011037">
    <property type="entry name" value="Pyrv_Knase-like_insert_dom_sf"/>
</dbReference>
<dbReference type="PANTHER" id="PTHR30212">
    <property type="entry name" value="PROTEIN YIIM"/>
    <property type="match status" value="1"/>
</dbReference>
<dbReference type="Gene3D" id="3.40.50.1460">
    <property type="match status" value="1"/>
</dbReference>
<dbReference type="SUPFAM" id="SSF50800">
    <property type="entry name" value="PK beta-barrel domain-like"/>
    <property type="match status" value="1"/>
</dbReference>
<comment type="caution">
    <text evidence="2">The sequence shown here is derived from an EMBL/GenBank/DDBJ whole genome shotgun (WGS) entry which is preliminary data.</text>
</comment>